<dbReference type="Gene3D" id="1.20.1250.20">
    <property type="entry name" value="MFS general substrate transporter like domains"/>
    <property type="match status" value="4"/>
</dbReference>
<dbReference type="GO" id="GO:0008643">
    <property type="term" value="P:carbohydrate transport"/>
    <property type="evidence" value="ECO:0007669"/>
    <property type="project" value="InterPro"/>
</dbReference>
<keyword evidence="3" id="KW-0472">Membrane</keyword>
<feature type="transmembrane region" description="Helical" evidence="3">
    <location>
        <begin position="845"/>
        <end position="868"/>
    </location>
</feature>
<feature type="transmembrane region" description="Helical" evidence="3">
    <location>
        <begin position="157"/>
        <end position="174"/>
    </location>
</feature>
<dbReference type="GO" id="GO:0005886">
    <property type="term" value="C:plasma membrane"/>
    <property type="evidence" value="ECO:0007669"/>
    <property type="project" value="TreeGrafter"/>
</dbReference>
<dbReference type="GO" id="GO:0015293">
    <property type="term" value="F:symporter activity"/>
    <property type="evidence" value="ECO:0007669"/>
    <property type="project" value="InterPro"/>
</dbReference>
<evidence type="ECO:0000256" key="3">
    <source>
        <dbReference type="SAM" id="Phobius"/>
    </source>
</evidence>
<reference evidence="4 5" key="1">
    <citation type="submission" date="2022-05" db="EMBL/GenBank/DDBJ databases">
        <authorList>
            <consortium name="Genoscope - CEA"/>
            <person name="William W."/>
        </authorList>
    </citation>
    <scope>NUCLEOTIDE SEQUENCE [LARGE SCALE GENOMIC DNA]</scope>
</reference>
<dbReference type="InterPro" id="IPR011701">
    <property type="entry name" value="MFS"/>
</dbReference>
<protein>
    <recommendedName>
        <fullName evidence="6">Major facilitator superfamily domain-containing protein 12-like</fullName>
    </recommendedName>
</protein>
<feature type="transmembrane region" description="Helical" evidence="3">
    <location>
        <begin position="690"/>
        <end position="711"/>
    </location>
</feature>
<dbReference type="Pfam" id="PF13347">
    <property type="entry name" value="MFS_2"/>
    <property type="match status" value="2"/>
</dbReference>
<keyword evidence="5" id="KW-1185">Reference proteome</keyword>
<dbReference type="PANTHER" id="PTHR11328">
    <property type="entry name" value="MAJOR FACILITATOR SUPERFAMILY DOMAIN-CONTAINING PROTEIN"/>
    <property type="match status" value="1"/>
</dbReference>
<feature type="transmembrane region" description="Helical" evidence="3">
    <location>
        <begin position="1438"/>
        <end position="1461"/>
    </location>
</feature>
<evidence type="ECO:0000313" key="5">
    <source>
        <dbReference type="Proteomes" id="UP001159428"/>
    </source>
</evidence>
<evidence type="ECO:0000256" key="1">
    <source>
        <dbReference type="ARBA" id="ARBA00008335"/>
    </source>
</evidence>
<name>A0AAU9VP66_9CNID</name>
<dbReference type="SUPFAM" id="SSF103473">
    <property type="entry name" value="MFS general substrate transporter"/>
    <property type="match status" value="4"/>
</dbReference>
<dbReference type="EMBL" id="CALNXJ010000002">
    <property type="protein sequence ID" value="CAH3034365.1"/>
    <property type="molecule type" value="Genomic_DNA"/>
</dbReference>
<keyword evidence="3" id="KW-1133">Transmembrane helix</keyword>
<gene>
    <name evidence="4" type="ORF">PMEA_00010631</name>
</gene>
<feature type="transmembrane region" description="Helical" evidence="3">
    <location>
        <begin position="1399"/>
        <end position="1418"/>
    </location>
</feature>
<feature type="compositionally biased region" description="Polar residues" evidence="2">
    <location>
        <begin position="1231"/>
        <end position="1240"/>
    </location>
</feature>
<feature type="transmembrane region" description="Helical" evidence="3">
    <location>
        <begin position="598"/>
        <end position="618"/>
    </location>
</feature>
<feature type="transmembrane region" description="Helical" evidence="3">
    <location>
        <begin position="1339"/>
        <end position="1356"/>
    </location>
</feature>
<evidence type="ECO:0008006" key="6">
    <source>
        <dbReference type="Google" id="ProtNLM"/>
    </source>
</evidence>
<evidence type="ECO:0000256" key="2">
    <source>
        <dbReference type="SAM" id="MobiDB-lite"/>
    </source>
</evidence>
<feature type="transmembrane region" description="Helical" evidence="3">
    <location>
        <begin position="773"/>
        <end position="794"/>
    </location>
</feature>
<dbReference type="Pfam" id="PF07690">
    <property type="entry name" value="MFS_1"/>
    <property type="match status" value="2"/>
</dbReference>
<proteinExistence type="inferred from homology"/>
<feature type="transmembrane region" description="Helical" evidence="3">
    <location>
        <begin position="630"/>
        <end position="647"/>
    </location>
</feature>
<organism evidence="4 5">
    <name type="scientific">Pocillopora meandrina</name>
    <dbReference type="NCBI Taxonomy" id="46732"/>
    <lineage>
        <taxon>Eukaryota</taxon>
        <taxon>Metazoa</taxon>
        <taxon>Cnidaria</taxon>
        <taxon>Anthozoa</taxon>
        <taxon>Hexacorallia</taxon>
        <taxon>Scleractinia</taxon>
        <taxon>Astrocoeniina</taxon>
        <taxon>Pocilloporidae</taxon>
        <taxon>Pocillopora</taxon>
    </lineage>
</organism>
<keyword evidence="3" id="KW-0812">Transmembrane</keyword>
<feature type="transmembrane region" description="Helical" evidence="3">
    <location>
        <begin position="889"/>
        <end position="906"/>
    </location>
</feature>
<feature type="transmembrane region" description="Helical" evidence="3">
    <location>
        <begin position="83"/>
        <end position="102"/>
    </location>
</feature>
<feature type="transmembrane region" description="Helical" evidence="3">
    <location>
        <begin position="659"/>
        <end position="678"/>
    </location>
</feature>
<feature type="transmembrane region" description="Helical" evidence="3">
    <location>
        <begin position="190"/>
        <end position="211"/>
    </location>
</feature>
<dbReference type="Proteomes" id="UP001159428">
    <property type="component" value="Unassembled WGS sequence"/>
</dbReference>
<dbReference type="InterPro" id="IPR039672">
    <property type="entry name" value="MFS_2"/>
</dbReference>
<dbReference type="InterPro" id="IPR036259">
    <property type="entry name" value="MFS_trans_sf"/>
</dbReference>
<comment type="caution">
    <text evidence="4">The sequence shown here is derived from an EMBL/GenBank/DDBJ whole genome shotgun (WGS) entry which is preliminary data.</text>
</comment>
<sequence>MRTREMLLCAAGSIFNDLCKSMFSFSLLFFMEVVELSAADTGLIILTGQIVDGLTSVISGYLGDMVKVPVLSRKIGMRKSWHLVATVFMGIVVPLCVNRCILCSGSHQTWLPTVSYCFLYSLYNMCFSVVEINHLAFITTSAVSVEELTDLSAIRTMFSFLSGIYIYVIAWGLFGQDDSDTLGPQSLVDFVYLSWIATGTGLFFAAIFHIGTNEPQKCQSKESATTDLTVRQEAKKIFPFQIKVILDPKMQVSLWICALVYYFKSHSRRTSLAFKFTDMVLASTEYEEYQSEMNGCGETKSQEVRVRKRSLLQKFAVAMFADGKTDLEVQHLDSERKKSLRTLDFDDILLRLQHEEHKHPTCVSAMENQVTMDGIDDDHATDEELWNARQEEIKNTTDKDMWKMTNSAAPKTSFCTVFRQRKYGMVLFPDDCKFGLSNSGFEDDGGDDDKKESLCGTSVRKQRKSVTFDPSGFLEMPSMNGTERHGLNLDHTSDNKTILDESTQDFPKQHFRKIERIEGCDGTNNSLTSADNPDLHGIPVQSTSSTSEGRRPKGIKHWLKDPNVYMVAIIFTCTRLTQDSVNRYLPLFLTERLSFPKAATAYFPLVLLTSGSLASSMCKKLKRKIGSKRSYLLASLLVMGGAVWSYFQTFSTRQSTYAPVVMMGSGLSIMYVMALVFITEVIGENKETSGSVFSIIIVLARISSGVLIIGIQEFYPEEREGGVFRPRRLAFTMRTREMLLCAAGSIFNDLCKRMFSFCLLFFMEVMELSAADAGLIILIGQVVDSLASVISGYLGDMVKVPVLSQKIGMRKSWHLLATVFMGIVVPFCFNRCILCSGSHQTWLPIVYYSFLFSLYSMCFSVVEINHLAFITTSAVSVEERTDLSATRTMFSFLSGIYIYVIAWGLFGQDNSDTLGPESLPDFVYLSWIATGTGLFFGAIFHIGTKEPQKCQSKESATTDLTTFVNCLFCFFFAQDSRRTSLAFKFTNMVLASTEYGEHQNEMDGCGETKSQEVRVRKRSLLQKFAVAMFADGKTDLEVQHFDNERKKSLRTLDFDDILLRLQHEEHEQPTCFGAMENQVKMDGIDDDHATDEESWNARQEEIKNITDKDMWKMTNSAAPKTSFCTVFKQRKHGMVLFSDDCKFGLSNSGFEDDGGNEDKKESLCGTSIKKQEKSVTFDPSGFLEMPSMNGTERHGLNLDHTPDNKTILDESKQDFPKRHVRKIERIEGCDGTNNSLTSADNPDLHGIPVQSTSSTSEGRRPKGIKNWLKDPNVYMLAIIFTCTRLAQDSVYSYLPLFLTERLSFPKAATAYFPLVLLTSGSLASSTCKKLKGKIGSKRSYLLASLLVMGGAVWSYFQTFSTRQSTYAPVVMIGSGLSIMYVMALVFITELIGENKETSGSVFSIITVIARISSGLLIIGIQEFYPEERISSNGAVSNYVRHVFVMAPGVLTLVGFLLVLFFQPSNFICKSKGKYSVKLLDVYNLPLEDIEALHGQSSFDVPRPSGVKVTSNHSLDDIHNTSIVVGDSCSEDSKL</sequence>
<feature type="transmembrane region" description="Helical" evidence="3">
    <location>
        <begin position="1368"/>
        <end position="1387"/>
    </location>
</feature>
<evidence type="ECO:0000313" key="4">
    <source>
        <dbReference type="EMBL" id="CAH3034365.1"/>
    </source>
</evidence>
<feature type="region of interest" description="Disordered" evidence="2">
    <location>
        <begin position="1231"/>
        <end position="1262"/>
    </location>
</feature>
<dbReference type="PANTHER" id="PTHR11328:SF28">
    <property type="entry name" value="MAJOR FACILITATOR SUPERFAMILY DOMAIN-CONTAINING PROTEIN 12"/>
    <property type="match status" value="1"/>
</dbReference>
<feature type="transmembrane region" description="Helical" evidence="3">
    <location>
        <begin position="922"/>
        <end position="943"/>
    </location>
</feature>
<comment type="similarity">
    <text evidence="1">Belongs to the major facilitator superfamily.</text>
</comment>
<feature type="transmembrane region" description="Helical" evidence="3">
    <location>
        <begin position="815"/>
        <end position="839"/>
    </location>
</feature>
<feature type="transmembrane region" description="Helical" evidence="3">
    <location>
        <begin position="122"/>
        <end position="145"/>
    </location>
</feature>
<feature type="region of interest" description="Disordered" evidence="2">
    <location>
        <begin position="528"/>
        <end position="553"/>
    </location>
</feature>
<accession>A0AAU9VP66</accession>